<proteinExistence type="predicted"/>
<gene>
    <name evidence="2" type="ordered locus">Rvan_1641</name>
</gene>
<dbReference type="Proteomes" id="UP000001399">
    <property type="component" value="Chromosome"/>
</dbReference>
<dbReference type="KEGG" id="rva:Rvan_1641"/>
<dbReference type="RefSeq" id="WP_013419287.1">
    <property type="nucleotide sequence ID" value="NC_014664.1"/>
</dbReference>
<dbReference type="AlphaFoldDB" id="E3I8I2"/>
<evidence type="ECO:0008006" key="4">
    <source>
        <dbReference type="Google" id="ProtNLM"/>
    </source>
</evidence>
<organism evidence="2 3">
    <name type="scientific">Rhodomicrobium vannielii (strain ATCC 17100 / DSM 162 / LMG 4299 / NCIMB 10020 / ATH 3.1.1)</name>
    <dbReference type="NCBI Taxonomy" id="648757"/>
    <lineage>
        <taxon>Bacteria</taxon>
        <taxon>Pseudomonadati</taxon>
        <taxon>Pseudomonadota</taxon>
        <taxon>Alphaproteobacteria</taxon>
        <taxon>Hyphomicrobiales</taxon>
        <taxon>Hyphomicrobiaceae</taxon>
        <taxon>Rhodomicrobium</taxon>
    </lineage>
</organism>
<keyword evidence="1" id="KW-0175">Coiled coil</keyword>
<name>E3I8I2_RHOVT</name>
<protein>
    <recommendedName>
        <fullName evidence="4">DNA-binding protein</fullName>
    </recommendedName>
</protein>
<dbReference type="STRING" id="648757.Rvan_1641"/>
<dbReference type="OrthoDB" id="696873at2"/>
<evidence type="ECO:0000313" key="3">
    <source>
        <dbReference type="Proteomes" id="UP000001399"/>
    </source>
</evidence>
<keyword evidence="3" id="KW-1185">Reference proteome</keyword>
<dbReference type="EMBL" id="CP002292">
    <property type="protein sequence ID" value="ADP70891.1"/>
    <property type="molecule type" value="Genomic_DNA"/>
</dbReference>
<evidence type="ECO:0000256" key="1">
    <source>
        <dbReference type="SAM" id="Coils"/>
    </source>
</evidence>
<feature type="coiled-coil region" evidence="1">
    <location>
        <begin position="313"/>
        <end position="340"/>
    </location>
</feature>
<evidence type="ECO:0000313" key="2">
    <source>
        <dbReference type="EMBL" id="ADP70891.1"/>
    </source>
</evidence>
<accession>E3I8I2</accession>
<reference evidence="3" key="1">
    <citation type="journal article" date="2011" name="J. Bacteriol.">
        <title>Genome sequences of eight morphologically diverse alphaproteobacteria.</title>
        <authorList>
            <consortium name="US DOE Joint Genome Institute"/>
            <person name="Brown P.J."/>
            <person name="Kysela D.T."/>
            <person name="Buechlein A."/>
            <person name="Hemmerich C."/>
            <person name="Brun Y.V."/>
        </authorList>
    </citation>
    <scope>NUCLEOTIDE SEQUENCE [LARGE SCALE GENOMIC DNA]</scope>
    <source>
        <strain evidence="3">ATCC 17100 / ATH 3.1.1 / DSM 162 / LMG 4299</strain>
    </source>
</reference>
<dbReference type="HOGENOM" id="CLU_801428_0_0_5"/>
<dbReference type="eggNOG" id="COG1256">
    <property type="taxonomic scope" value="Bacteria"/>
</dbReference>
<sequence>MARDLTTSAVHRQNILNNKHAVSEIEPRAGISGIQFEGKTVVTKEQIAEFFDVSTRTIDAYIERYGDELVGNGYEVIRGKRLKMFKNALETNEGSEALFVTLKTASVLGLFDFRAFLNLAMLLTESERARVLRQAILDVAIDSVTSRSGGGTKYINQRDEGYLLAAYAGDSYRKQLTDALKAYVVDRQFKYAYYTDKVYECIFLEKAREYRKVLRLQKEDCTRDTFYSEVLDLIASFEFGFADALHREFEHKGSPLLINEADVVLKQFDAQALWHPLKERARQRMASRDLAFRDALHVQLENYIVPVTPAEFERFLGEKSKDLEKRLEDAKDALKRLKDR</sequence>